<gene>
    <name evidence="2" type="ORF">CPLU01_12343</name>
</gene>
<accession>A0A8H6JZZ3</accession>
<evidence type="ECO:0000313" key="3">
    <source>
        <dbReference type="Proteomes" id="UP000654918"/>
    </source>
</evidence>
<dbReference type="Proteomes" id="UP000654918">
    <property type="component" value="Unassembled WGS sequence"/>
</dbReference>
<name>A0A8H6JZZ3_9PEZI</name>
<evidence type="ECO:0000256" key="1">
    <source>
        <dbReference type="SAM" id="MobiDB-lite"/>
    </source>
</evidence>
<dbReference type="AlphaFoldDB" id="A0A8H6JZZ3"/>
<feature type="compositionally biased region" description="Basic and acidic residues" evidence="1">
    <location>
        <begin position="16"/>
        <end position="28"/>
    </location>
</feature>
<dbReference type="EMBL" id="WIGO01000252">
    <property type="protein sequence ID" value="KAF6821895.1"/>
    <property type="molecule type" value="Genomic_DNA"/>
</dbReference>
<reference evidence="2" key="1">
    <citation type="journal article" date="2020" name="Phytopathology">
        <title>Genome Sequence Resources of Colletotrichum truncatum, C. plurivorum, C. musicola, and C. sojae: Four Species Pathogenic to Soybean (Glycine max).</title>
        <authorList>
            <person name="Rogerio F."/>
            <person name="Boufleur T.R."/>
            <person name="Ciampi-Guillardi M."/>
            <person name="Sukno S.A."/>
            <person name="Thon M.R."/>
            <person name="Massola Junior N.S."/>
            <person name="Baroncelli R."/>
        </authorList>
    </citation>
    <scope>NUCLEOTIDE SEQUENCE</scope>
    <source>
        <strain evidence="2">LFN00145</strain>
    </source>
</reference>
<evidence type="ECO:0000313" key="2">
    <source>
        <dbReference type="EMBL" id="KAF6821895.1"/>
    </source>
</evidence>
<organism evidence="2 3">
    <name type="scientific">Colletotrichum plurivorum</name>
    <dbReference type="NCBI Taxonomy" id="2175906"/>
    <lineage>
        <taxon>Eukaryota</taxon>
        <taxon>Fungi</taxon>
        <taxon>Dikarya</taxon>
        <taxon>Ascomycota</taxon>
        <taxon>Pezizomycotina</taxon>
        <taxon>Sordariomycetes</taxon>
        <taxon>Hypocreomycetidae</taxon>
        <taxon>Glomerellales</taxon>
        <taxon>Glomerellaceae</taxon>
        <taxon>Colletotrichum</taxon>
        <taxon>Colletotrichum orchidearum species complex</taxon>
    </lineage>
</organism>
<proteinExistence type="predicted"/>
<feature type="region of interest" description="Disordered" evidence="1">
    <location>
        <begin position="1"/>
        <end position="38"/>
    </location>
</feature>
<protein>
    <submittedName>
        <fullName evidence="2">Uncharacterized protein</fullName>
    </submittedName>
</protein>
<comment type="caution">
    <text evidence="2">The sequence shown here is derived from an EMBL/GenBank/DDBJ whole genome shotgun (WGS) entry which is preliminary data.</text>
</comment>
<keyword evidence="3" id="KW-1185">Reference proteome</keyword>
<sequence>MPPALYSRSPSGGQEETAKHQPNHHDDNNNNTWKTTDGADGLGNRDSLLLAIALLQILTPVRADEGRHRRLYVYDQHRRRRLAGAWPTLPVWCEWLPSLSTTTTMTTTNITITQHRCHEAAASPALNLSARMSTRYLVQRM</sequence>